<dbReference type="RefSeq" id="WP_185252511.1">
    <property type="nucleotide sequence ID" value="NZ_JACKXE010000001.1"/>
</dbReference>
<proteinExistence type="predicted"/>
<accession>A0A7X0VA95</accession>
<protein>
    <submittedName>
        <fullName evidence="2">Uncharacterized protein</fullName>
    </submittedName>
</protein>
<feature type="signal peptide" evidence="1">
    <location>
        <begin position="1"/>
        <end position="29"/>
    </location>
</feature>
<evidence type="ECO:0000313" key="2">
    <source>
        <dbReference type="EMBL" id="MBB6627341.1"/>
    </source>
</evidence>
<evidence type="ECO:0000313" key="3">
    <source>
        <dbReference type="Proteomes" id="UP000523955"/>
    </source>
</evidence>
<dbReference type="AlphaFoldDB" id="A0A7X0VA95"/>
<gene>
    <name evidence="2" type="ORF">H5V45_08415</name>
</gene>
<keyword evidence="3" id="KW-1185">Reference proteome</keyword>
<dbReference type="Proteomes" id="UP000523955">
    <property type="component" value="Unassembled WGS sequence"/>
</dbReference>
<reference evidence="2 3" key="1">
    <citation type="submission" date="2020-08" db="EMBL/GenBank/DDBJ databases">
        <authorList>
            <person name="Seo M.-J."/>
        </authorList>
    </citation>
    <scope>NUCLEOTIDE SEQUENCE [LARGE SCALE GENOMIC DNA]</scope>
    <source>
        <strain evidence="2 3">KIGAM211</strain>
    </source>
</reference>
<dbReference type="EMBL" id="JACKXE010000001">
    <property type="protein sequence ID" value="MBB6627341.1"/>
    <property type="molecule type" value="Genomic_DNA"/>
</dbReference>
<evidence type="ECO:0000256" key="1">
    <source>
        <dbReference type="SAM" id="SignalP"/>
    </source>
</evidence>
<keyword evidence="1" id="KW-0732">Signal</keyword>
<organism evidence="2 3">
    <name type="scientific">Nocardioides luti</name>
    <dbReference type="NCBI Taxonomy" id="2761101"/>
    <lineage>
        <taxon>Bacteria</taxon>
        <taxon>Bacillati</taxon>
        <taxon>Actinomycetota</taxon>
        <taxon>Actinomycetes</taxon>
        <taxon>Propionibacteriales</taxon>
        <taxon>Nocardioidaceae</taxon>
        <taxon>Nocardioides</taxon>
    </lineage>
</organism>
<sequence>MRMHRIITGAVAIALAGSVPFISATSAQAAPAVGHRTSAVAHTAPAPAARQLPRREISENIVKKGARTLVFKGKVKGQPHYSNKIVKIQRKVGKHGAWRTYKKVRSGQLGGFKAKVGAPRNGRWYFRAYTPKTDKFRASHSAGNYYTYTI</sequence>
<name>A0A7X0VA95_9ACTN</name>
<feature type="chain" id="PRO_5031094703" evidence="1">
    <location>
        <begin position="30"/>
        <end position="150"/>
    </location>
</feature>
<comment type="caution">
    <text evidence="2">The sequence shown here is derived from an EMBL/GenBank/DDBJ whole genome shotgun (WGS) entry which is preliminary data.</text>
</comment>